<dbReference type="AlphaFoldDB" id="A0AA36EDV4"/>
<dbReference type="EMBL" id="OX465083">
    <property type="protein sequence ID" value="CAI9292826.1"/>
    <property type="molecule type" value="Genomic_DNA"/>
</dbReference>
<dbReference type="PANTHER" id="PTHR32212:SF454">
    <property type="entry name" value="F-BOX DOMAIN, LEUCINE-RICH REPEAT DOMAIN, L DOMAIN-CONTAINING PROTEIN"/>
    <property type="match status" value="1"/>
</dbReference>
<sequence>MSRLPTTNDAITTGKVSKRWKHLWTLVPTLIFERYNDNHLWPDLIDKTLTQCHQLKLKRFEVYTSMIFDLNHKSNVGFVNRYAVRRNVEKLNLRLWNLECEVEFPLDQYFFMSSCFAELTLEGCILNPIEAISWRNFKSLSIYKGKLDENLIENILCQMIL</sequence>
<evidence type="ECO:0000313" key="1">
    <source>
        <dbReference type="EMBL" id="CAI9292826.1"/>
    </source>
</evidence>
<dbReference type="PANTHER" id="PTHR32212">
    <property type="entry name" value="CYCLIN-LIKE F-BOX"/>
    <property type="match status" value="1"/>
</dbReference>
<organism evidence="1 2">
    <name type="scientific">Lactuca saligna</name>
    <name type="common">Willowleaf lettuce</name>
    <dbReference type="NCBI Taxonomy" id="75948"/>
    <lineage>
        <taxon>Eukaryota</taxon>
        <taxon>Viridiplantae</taxon>
        <taxon>Streptophyta</taxon>
        <taxon>Embryophyta</taxon>
        <taxon>Tracheophyta</taxon>
        <taxon>Spermatophyta</taxon>
        <taxon>Magnoliopsida</taxon>
        <taxon>eudicotyledons</taxon>
        <taxon>Gunneridae</taxon>
        <taxon>Pentapetalae</taxon>
        <taxon>asterids</taxon>
        <taxon>campanulids</taxon>
        <taxon>Asterales</taxon>
        <taxon>Asteraceae</taxon>
        <taxon>Cichorioideae</taxon>
        <taxon>Cichorieae</taxon>
        <taxon>Lactucinae</taxon>
        <taxon>Lactuca</taxon>
    </lineage>
</organism>
<gene>
    <name evidence="1" type="ORF">LSALG_LOCUS31871</name>
</gene>
<protein>
    <recommendedName>
        <fullName evidence="3">F-box domain-containing protein</fullName>
    </recommendedName>
</protein>
<name>A0AA36EDV4_LACSI</name>
<dbReference type="Proteomes" id="UP001177003">
    <property type="component" value="Chromosome 7"/>
</dbReference>
<reference evidence="1" key="1">
    <citation type="submission" date="2023-04" db="EMBL/GenBank/DDBJ databases">
        <authorList>
            <person name="Vijverberg K."/>
            <person name="Xiong W."/>
            <person name="Schranz E."/>
        </authorList>
    </citation>
    <scope>NUCLEOTIDE SEQUENCE</scope>
</reference>
<evidence type="ECO:0008006" key="3">
    <source>
        <dbReference type="Google" id="ProtNLM"/>
    </source>
</evidence>
<keyword evidence="2" id="KW-1185">Reference proteome</keyword>
<proteinExistence type="predicted"/>
<evidence type="ECO:0000313" key="2">
    <source>
        <dbReference type="Proteomes" id="UP001177003"/>
    </source>
</evidence>
<accession>A0AA36EDV4</accession>